<organism evidence="3">
    <name type="scientific">Chlamydomonas leiostraca</name>
    <dbReference type="NCBI Taxonomy" id="1034604"/>
    <lineage>
        <taxon>Eukaryota</taxon>
        <taxon>Viridiplantae</taxon>
        <taxon>Chlorophyta</taxon>
        <taxon>core chlorophytes</taxon>
        <taxon>Chlorophyceae</taxon>
        <taxon>CS clade</taxon>
        <taxon>Chlamydomonadales</taxon>
        <taxon>Chlamydomonadaceae</taxon>
        <taxon>Chlamydomonas</taxon>
    </lineage>
</organism>
<reference evidence="3" key="1">
    <citation type="submission" date="2021-01" db="EMBL/GenBank/DDBJ databases">
        <authorList>
            <person name="Corre E."/>
            <person name="Pelletier E."/>
            <person name="Niang G."/>
            <person name="Scheremetjew M."/>
            <person name="Finn R."/>
            <person name="Kale V."/>
            <person name="Holt S."/>
            <person name="Cochrane G."/>
            <person name="Meng A."/>
            <person name="Brown T."/>
            <person name="Cohen L."/>
        </authorList>
    </citation>
    <scope>NUCLEOTIDE SEQUENCE</scope>
    <source>
        <strain evidence="3">SAG 11-49</strain>
    </source>
</reference>
<dbReference type="AlphaFoldDB" id="A0A7S0S532"/>
<evidence type="ECO:0000256" key="1">
    <source>
        <dbReference type="SAM" id="Coils"/>
    </source>
</evidence>
<feature type="coiled-coil region" evidence="1">
    <location>
        <begin position="331"/>
        <end position="358"/>
    </location>
</feature>
<accession>A0A7S0S532</accession>
<name>A0A7S0S532_9CHLO</name>
<evidence type="ECO:0000256" key="2">
    <source>
        <dbReference type="SAM" id="MobiDB-lite"/>
    </source>
</evidence>
<proteinExistence type="predicted"/>
<sequence length="685" mass="70682">MASSGKPKIGWDETESKEFSKAIKGQLFVQTPLQVILEAIVSKIQSQAQVFDSLQKRMERIEARDLNSEELLARVKMCEDALSVINHEKLSPFHQQEVLMRLDDLETRVNTMPAGGGGGAIGSAGGAAAPGLAAESSQVQILRRVSTRSLANLLPGGSSGAGGAMEHRVSALENKLAGVYNLNGKLMAVEAMAAEMGVEVPDMEGVEGDAPLVRTSGVAAAAEEEGEEGAAGRAVSFHPTALPSVSGAEAPPGASPRGAQLMDRITATTSQPASRAASRPQSIAGNLESLSRGGSPLASARSGGAGVWPSGAEAGAGGSPLRRPLSAGIKLNEAFAQLAQLQAEHEALGSLVAQLQGEVAALGGGGGSVSGGEAQTALSQRVEVLEVSSRDMRENLMAEIAAVRKEGQRAPEVSFADFTALTSRVDAVTSEASAATAAVTELKEKVVQPLSDAVSDLKDQAKRAGEPRDMDTLFHSRIAKLEGAVGDIKSEVQLAVSDILEDVARVADIAVLEEALDSKASQGDVRQLAAQQATLAQSVNGIADWLAVRPDTADGAKGTGASATRFKCLTCDREIKGQAGANPAERAAKGSFLPKLENMPGSHPGAPVGPGINAAEMRRLAEEKMGGTLARKGVSPPRGADFDDYGADRGGSPGRSRSARVAIPMNNSSLVPKVSPGVQRTPVFF</sequence>
<gene>
    <name evidence="3" type="ORF">CLEI1391_LOCUS20257</name>
</gene>
<keyword evidence="1" id="KW-0175">Coiled coil</keyword>
<feature type="compositionally biased region" description="Polar residues" evidence="2">
    <location>
        <begin position="268"/>
        <end position="284"/>
    </location>
</feature>
<feature type="region of interest" description="Disordered" evidence="2">
    <location>
        <begin position="628"/>
        <end position="664"/>
    </location>
</feature>
<evidence type="ECO:0000313" key="3">
    <source>
        <dbReference type="EMBL" id="CAD8696070.1"/>
    </source>
</evidence>
<protein>
    <submittedName>
        <fullName evidence="3">Uncharacterized protein</fullName>
    </submittedName>
</protein>
<dbReference type="EMBL" id="HBFB01035986">
    <property type="protein sequence ID" value="CAD8696070.1"/>
    <property type="molecule type" value="Transcribed_RNA"/>
</dbReference>
<feature type="region of interest" description="Disordered" evidence="2">
    <location>
        <begin position="268"/>
        <end position="306"/>
    </location>
</feature>